<dbReference type="EMBL" id="JAAIUW010000004">
    <property type="protein sequence ID" value="KAF7835755.1"/>
    <property type="molecule type" value="Genomic_DNA"/>
</dbReference>
<comment type="caution">
    <text evidence="2">The sequence shown here is derived from an EMBL/GenBank/DDBJ whole genome shotgun (WGS) entry which is preliminary data.</text>
</comment>
<protein>
    <recommendedName>
        <fullName evidence="4">Reverse transcriptase zinc-binding domain-containing protein</fullName>
    </recommendedName>
</protein>
<keyword evidence="3" id="KW-1185">Reference proteome</keyword>
<dbReference type="Proteomes" id="UP000634136">
    <property type="component" value="Unassembled WGS sequence"/>
</dbReference>
<sequence>MFDLEDKVPFNGGGNVMNPTQEQTVKEGPVQVPQSSPSVEGTYEKWSITRVCLTIIPAIETLEQQGMNINETCAMCNTAPRDVFHALLDCPDLQHLWGVAKFVYSSRHFHADLLEWLVIEASEWRNKKKFANEIIEVADIWPRVEKTMDEMQLVMIDDGRDVIVPTSLEWEKLEYPFQKLNVAATTSGESGDLDTTQTRRQDTPDAKQIKKNVSLPSLLVNPKHTLLSSSLVGTTALLVHPPSFLFLFSPLLVVSARRQRLLSSSRRLL</sequence>
<evidence type="ECO:0000313" key="2">
    <source>
        <dbReference type="EMBL" id="KAF7835755.1"/>
    </source>
</evidence>
<dbReference type="OrthoDB" id="686025at2759"/>
<reference evidence="2" key="1">
    <citation type="submission" date="2020-09" db="EMBL/GenBank/DDBJ databases">
        <title>Genome-Enabled Discovery of Anthraquinone Biosynthesis in Senna tora.</title>
        <authorList>
            <person name="Kang S.-H."/>
            <person name="Pandey R.P."/>
            <person name="Lee C.-M."/>
            <person name="Sim J.-S."/>
            <person name="Jeong J.-T."/>
            <person name="Choi B.-S."/>
            <person name="Jung M."/>
            <person name="Ginzburg D."/>
            <person name="Zhao K."/>
            <person name="Won S.Y."/>
            <person name="Oh T.-J."/>
            <person name="Yu Y."/>
            <person name="Kim N.-H."/>
            <person name="Lee O.R."/>
            <person name="Lee T.-H."/>
            <person name="Bashyal P."/>
            <person name="Kim T.-S."/>
            <person name="Lee W.-H."/>
            <person name="Kawkins C."/>
            <person name="Kim C.-K."/>
            <person name="Kim J.S."/>
            <person name="Ahn B.O."/>
            <person name="Rhee S.Y."/>
            <person name="Sohng J.K."/>
        </authorList>
    </citation>
    <scope>NUCLEOTIDE SEQUENCE</scope>
    <source>
        <tissue evidence="2">Leaf</tissue>
    </source>
</reference>
<gene>
    <name evidence="2" type="ORF">G2W53_010614</name>
</gene>
<feature type="region of interest" description="Disordered" evidence="1">
    <location>
        <begin position="11"/>
        <end position="38"/>
    </location>
</feature>
<organism evidence="2 3">
    <name type="scientific">Senna tora</name>
    <dbReference type="NCBI Taxonomy" id="362788"/>
    <lineage>
        <taxon>Eukaryota</taxon>
        <taxon>Viridiplantae</taxon>
        <taxon>Streptophyta</taxon>
        <taxon>Embryophyta</taxon>
        <taxon>Tracheophyta</taxon>
        <taxon>Spermatophyta</taxon>
        <taxon>Magnoliopsida</taxon>
        <taxon>eudicotyledons</taxon>
        <taxon>Gunneridae</taxon>
        <taxon>Pentapetalae</taxon>
        <taxon>rosids</taxon>
        <taxon>fabids</taxon>
        <taxon>Fabales</taxon>
        <taxon>Fabaceae</taxon>
        <taxon>Caesalpinioideae</taxon>
        <taxon>Cassia clade</taxon>
        <taxon>Senna</taxon>
    </lineage>
</organism>
<dbReference type="AlphaFoldDB" id="A0A835CBT7"/>
<evidence type="ECO:0008006" key="4">
    <source>
        <dbReference type="Google" id="ProtNLM"/>
    </source>
</evidence>
<evidence type="ECO:0000256" key="1">
    <source>
        <dbReference type="SAM" id="MobiDB-lite"/>
    </source>
</evidence>
<accession>A0A835CBT7</accession>
<name>A0A835CBT7_9FABA</name>
<evidence type="ECO:0000313" key="3">
    <source>
        <dbReference type="Proteomes" id="UP000634136"/>
    </source>
</evidence>
<proteinExistence type="predicted"/>